<dbReference type="KEGG" id="mgau:MGALJ_56780"/>
<feature type="domain" description="SnoaL-like" evidence="1">
    <location>
        <begin position="8"/>
        <end position="116"/>
    </location>
</feature>
<accession>A0A9W4FI89</accession>
<dbReference type="Gene3D" id="3.10.450.50">
    <property type="match status" value="1"/>
</dbReference>
<name>A0A9W4FI89_9MYCO</name>
<dbReference type="EMBL" id="AP022601">
    <property type="protein sequence ID" value="BBY96009.1"/>
    <property type="molecule type" value="Genomic_DNA"/>
</dbReference>
<dbReference type="Proteomes" id="UP000465785">
    <property type="component" value="Chromosome"/>
</dbReference>
<keyword evidence="3" id="KW-1185">Reference proteome</keyword>
<dbReference type="CDD" id="cd00531">
    <property type="entry name" value="NTF2_like"/>
    <property type="match status" value="1"/>
</dbReference>
<evidence type="ECO:0000313" key="3">
    <source>
        <dbReference type="Proteomes" id="UP000465785"/>
    </source>
</evidence>
<dbReference type="InterPro" id="IPR037401">
    <property type="entry name" value="SnoaL-like"/>
</dbReference>
<gene>
    <name evidence="2" type="ORF">MGALJ_56780</name>
</gene>
<reference evidence="2 3" key="1">
    <citation type="journal article" date="2019" name="Emerg. Microbes Infect.">
        <title>Comprehensive subspecies identification of 175 nontuberculous mycobacteria species based on 7547 genomic profiles.</title>
        <authorList>
            <person name="Matsumoto Y."/>
            <person name="Kinjo T."/>
            <person name="Motooka D."/>
            <person name="Nabeya D."/>
            <person name="Jung N."/>
            <person name="Uechi K."/>
            <person name="Horii T."/>
            <person name="Iida T."/>
            <person name="Fujita J."/>
            <person name="Nakamura S."/>
        </authorList>
    </citation>
    <scope>NUCLEOTIDE SEQUENCE [LARGE SCALE GENOMIC DNA]</scope>
    <source>
        <strain evidence="2 3">JCM 6399</strain>
    </source>
</reference>
<dbReference type="SUPFAM" id="SSF54427">
    <property type="entry name" value="NTF2-like"/>
    <property type="match status" value="1"/>
</dbReference>
<evidence type="ECO:0000313" key="2">
    <source>
        <dbReference type="EMBL" id="BBY96009.1"/>
    </source>
</evidence>
<dbReference type="RefSeq" id="WP_163735882.1">
    <property type="nucleotide sequence ID" value="NZ_AP022601.1"/>
</dbReference>
<sequence length="145" mass="15736">MNVIAVTRRALSLLSANDFVGFADLWADDGVIEFPFAPPGYPQQVRGRAAIHEYLKDYPNTLHIDRIVDPHIHATDAPDVAVVEFAAAGTVVASGKPYEMRYISVVTVRDGSITRYRDYWSPAAAADIIGGLPEFVAAFGGTDAR</sequence>
<evidence type="ECO:0000259" key="1">
    <source>
        <dbReference type="Pfam" id="PF12680"/>
    </source>
</evidence>
<dbReference type="InterPro" id="IPR032710">
    <property type="entry name" value="NTF2-like_dom_sf"/>
</dbReference>
<protein>
    <recommendedName>
        <fullName evidence="1">SnoaL-like domain-containing protein</fullName>
    </recommendedName>
</protein>
<dbReference type="Pfam" id="PF12680">
    <property type="entry name" value="SnoaL_2"/>
    <property type="match status" value="1"/>
</dbReference>
<organism evidence="2 3">
    <name type="scientific">Mycobacterium gallinarum</name>
    <dbReference type="NCBI Taxonomy" id="39689"/>
    <lineage>
        <taxon>Bacteria</taxon>
        <taxon>Bacillati</taxon>
        <taxon>Actinomycetota</taxon>
        <taxon>Actinomycetes</taxon>
        <taxon>Mycobacteriales</taxon>
        <taxon>Mycobacteriaceae</taxon>
        <taxon>Mycobacterium</taxon>
    </lineage>
</organism>
<dbReference type="AlphaFoldDB" id="A0A9W4FI89"/>
<proteinExistence type="predicted"/>